<evidence type="ECO:0000313" key="4">
    <source>
        <dbReference type="Proteomes" id="UP000525078"/>
    </source>
</evidence>
<dbReference type="Pfam" id="PF13968">
    <property type="entry name" value="DUF4220"/>
    <property type="match status" value="1"/>
</dbReference>
<evidence type="ECO:0000256" key="1">
    <source>
        <dbReference type="SAM" id="Phobius"/>
    </source>
</evidence>
<sequence length="819" mass="93519">MAQVLSESLTKDLTEWRIEAMVLLSLLIQTILIVAGSRRKYWTSSSLGFFLWMAYLSADWVATLSLGLVSNTARTDASAAENPSPGYVIKAFWSSLLLLHLGGPDTITAYSLEDTELWLRNFVVLSGQLIVSLYIFLNAWSADWLNYLSLPILVAAMIKLGQRVLVMMRASSEHFRKSLFPDPDPGPDYARYMDEFSLKREEGFKVSSRRIIDMPKVGHHLNSASANVTIPNAQTLLDAYTFFNMFKPLFADLILNIHNIFNSQSFFQNRSCDEVFRVIEIELGFIYDVFYTKMVTFYSKLGVFLHFLSLSCVISVFVAFVVAKKEAHSTIHVIITYILLTGSTILQIYTFLVLLCSDWTMLWLSKRKKFIADFFYQPISYIPKFLTPRNKRWSNSIGQYNLIGFCFAHRPGKCAKYLKDWISFYDKLVYGYYFKRCNIPKELKEEIFKQLQKKSRGTSELSDCKELCDHRGETALKNEECDGTLDWSVKREFDESILIWHIATNLCYNTDVDEGLNDSQPNQGLNTVRPVNFKEISKLISEYMLYILVMRPFMLPNGIGQIRFQDTCAEAVKFLEERKSIAINEETACEALLKVSTKISPSEVKGDRCKSVLFEACRLVKSLQTLETDRKWEKEKKWELICNVWVEILSYAASQCQKNQHVQQLRRGGELLTHVWLLMAHLGITKQFQVTRGHARTRLVVQFHFFSVLSHFCSSFASLQASNNTVLLLPLFTLEGEISVLTLNNPPRALLSLAMDLLSLKNSVASAHVSWNLICPIPLGSIKGLKSRIYNIYSDINLLSSPKGHSPRESPSKLSLSSS</sequence>
<dbReference type="Proteomes" id="UP000525078">
    <property type="component" value="Unassembled WGS sequence"/>
</dbReference>
<keyword evidence="1" id="KW-0472">Membrane</keyword>
<feature type="transmembrane region" description="Helical" evidence="1">
    <location>
        <begin position="20"/>
        <end position="37"/>
    </location>
</feature>
<accession>A0A7J6FE64</accession>
<comment type="caution">
    <text evidence="3">The sequence shown here is derived from an EMBL/GenBank/DDBJ whole genome shotgun (WGS) entry which is preliminary data.</text>
</comment>
<dbReference type="InterPro" id="IPR007658">
    <property type="entry name" value="DUF594"/>
</dbReference>
<feature type="transmembrane region" description="Helical" evidence="1">
    <location>
        <begin position="301"/>
        <end position="322"/>
    </location>
</feature>
<organism evidence="3 4">
    <name type="scientific">Cannabis sativa</name>
    <name type="common">Hemp</name>
    <name type="synonym">Marijuana</name>
    <dbReference type="NCBI Taxonomy" id="3483"/>
    <lineage>
        <taxon>Eukaryota</taxon>
        <taxon>Viridiplantae</taxon>
        <taxon>Streptophyta</taxon>
        <taxon>Embryophyta</taxon>
        <taxon>Tracheophyta</taxon>
        <taxon>Spermatophyta</taxon>
        <taxon>Magnoliopsida</taxon>
        <taxon>eudicotyledons</taxon>
        <taxon>Gunneridae</taxon>
        <taxon>Pentapetalae</taxon>
        <taxon>rosids</taxon>
        <taxon>fabids</taxon>
        <taxon>Rosales</taxon>
        <taxon>Cannabaceae</taxon>
        <taxon>Cannabis</taxon>
    </lineage>
</organism>
<feature type="transmembrane region" description="Helical" evidence="1">
    <location>
        <begin position="49"/>
        <end position="71"/>
    </location>
</feature>
<proteinExistence type="predicted"/>
<gene>
    <name evidence="3" type="ORF">F8388_021540</name>
</gene>
<keyword evidence="1" id="KW-1133">Transmembrane helix</keyword>
<evidence type="ECO:0000259" key="2">
    <source>
        <dbReference type="Pfam" id="PF13968"/>
    </source>
</evidence>
<dbReference type="AlphaFoldDB" id="A0A7J6FE64"/>
<keyword evidence="1" id="KW-0812">Transmembrane</keyword>
<name>A0A7J6FE64_CANSA</name>
<protein>
    <recommendedName>
        <fullName evidence="2">DUF4220 domain-containing protein</fullName>
    </recommendedName>
</protein>
<reference evidence="3 4" key="1">
    <citation type="journal article" date="2020" name="bioRxiv">
        <title>Sequence and annotation of 42 cannabis genomes reveals extensive copy number variation in cannabinoid synthesis and pathogen resistance genes.</title>
        <authorList>
            <person name="Mckernan K.J."/>
            <person name="Helbert Y."/>
            <person name="Kane L.T."/>
            <person name="Ebling H."/>
            <person name="Zhang L."/>
            <person name="Liu B."/>
            <person name="Eaton Z."/>
            <person name="Mclaughlin S."/>
            <person name="Kingan S."/>
            <person name="Baybayan P."/>
            <person name="Concepcion G."/>
            <person name="Jordan M."/>
            <person name="Riva A."/>
            <person name="Barbazuk W."/>
            <person name="Harkins T."/>
        </authorList>
    </citation>
    <scope>NUCLEOTIDE SEQUENCE [LARGE SCALE GENOMIC DNA]</scope>
    <source>
        <strain evidence="4">cv. Jamaican Lion 4</strain>
        <tissue evidence="3">Leaf</tissue>
    </source>
</reference>
<feature type="transmembrane region" description="Helical" evidence="1">
    <location>
        <begin position="334"/>
        <end position="357"/>
    </location>
</feature>
<dbReference type="EMBL" id="JAATIP010000132">
    <property type="protein sequence ID" value="KAF4368928.1"/>
    <property type="molecule type" value="Genomic_DNA"/>
</dbReference>
<evidence type="ECO:0000313" key="3">
    <source>
        <dbReference type="EMBL" id="KAF4368928.1"/>
    </source>
</evidence>
<feature type="transmembrane region" description="Helical" evidence="1">
    <location>
        <begin position="147"/>
        <end position="166"/>
    </location>
</feature>
<feature type="domain" description="DUF4220" evidence="2">
    <location>
        <begin position="52"/>
        <end position="404"/>
    </location>
</feature>
<dbReference type="PANTHER" id="PTHR31325">
    <property type="entry name" value="OS01G0798800 PROTEIN-RELATED"/>
    <property type="match status" value="1"/>
</dbReference>
<feature type="transmembrane region" description="Helical" evidence="1">
    <location>
        <begin position="122"/>
        <end position="141"/>
    </location>
</feature>
<dbReference type="Pfam" id="PF04578">
    <property type="entry name" value="DUF594"/>
    <property type="match status" value="1"/>
</dbReference>
<dbReference type="InterPro" id="IPR025315">
    <property type="entry name" value="DUF4220"/>
</dbReference>